<dbReference type="GO" id="GO:0016787">
    <property type="term" value="F:hydrolase activity"/>
    <property type="evidence" value="ECO:0007669"/>
    <property type="project" value="UniProtKB-KW"/>
</dbReference>
<dbReference type="InterPro" id="IPR050309">
    <property type="entry name" value="Type-B_Carboxylest/Lipase"/>
</dbReference>
<proteinExistence type="inferred from homology"/>
<feature type="region of interest" description="Disordered" evidence="4">
    <location>
        <begin position="289"/>
        <end position="328"/>
    </location>
</feature>
<name>X8E0D5_9MYCO</name>
<comment type="similarity">
    <text evidence="1 3">Belongs to the type-B carboxylesterase/lipase family.</text>
</comment>
<comment type="caution">
    <text evidence="6">The sequence shown here is derived from an EMBL/GenBank/DDBJ whole genome shotgun (WGS) entry which is preliminary data.</text>
</comment>
<dbReference type="ESTHER" id="mycab-b1mfj3">
    <property type="family name" value="Carb_B_Bacteria"/>
</dbReference>
<dbReference type="Pfam" id="PF00135">
    <property type="entry name" value="COesterase"/>
    <property type="match status" value="1"/>
</dbReference>
<sequence length="377" mass="40694">MSVTGGAIRGTTAGKVHVFRGIPYAQPPIGENRFRSPRPVNPWGGTLNATRFGSDFIQPAGGDPVRQEDALYANVWTPSVDGGAKLPVVVYIHGGGWSRGAGSLPVYDGAALAERAGAVVVNFNYRLGAFGFSGHPALEDPTTGLHTNWGLQDQIALLHWVSDNAKAFGGDPKNITLVGTSAGGASTWQLSLLPQTRPLLRRIISISQAHVWSPYLSLTQDDATAVFDALAAAQGVSVKDLRAVPADRIRDWWVAQFAQPGISVWSTAVVNIAARCGIRCCCRPSMSTSPYRISPPSPSTPAPRVRSSPDPTHPNHRRRPPTVPPCTPPSVTFWTRGCRRYQIPRSPMPLPCTRIRRNGRVGRAIRWRCGQSYGAML</sequence>
<accession>X8E0D5</accession>
<dbReference type="Proteomes" id="UP000023351">
    <property type="component" value="Unassembled WGS sequence"/>
</dbReference>
<dbReference type="InterPro" id="IPR002018">
    <property type="entry name" value="CarbesteraseB"/>
</dbReference>
<dbReference type="EC" id="3.1.1.-" evidence="3"/>
<dbReference type="PANTHER" id="PTHR11559">
    <property type="entry name" value="CARBOXYLESTERASE"/>
    <property type="match status" value="1"/>
</dbReference>
<evidence type="ECO:0000256" key="4">
    <source>
        <dbReference type="SAM" id="MobiDB-lite"/>
    </source>
</evidence>
<dbReference type="PATRIC" id="fig|1299321.3.peg.57"/>
<evidence type="ECO:0000256" key="1">
    <source>
        <dbReference type="ARBA" id="ARBA00005964"/>
    </source>
</evidence>
<evidence type="ECO:0000259" key="5">
    <source>
        <dbReference type="Pfam" id="PF00135"/>
    </source>
</evidence>
<dbReference type="SUPFAM" id="SSF53474">
    <property type="entry name" value="alpha/beta-Hydrolases"/>
    <property type="match status" value="1"/>
</dbReference>
<evidence type="ECO:0000313" key="7">
    <source>
        <dbReference type="Proteomes" id="UP000023351"/>
    </source>
</evidence>
<dbReference type="AlphaFoldDB" id="X8E0D5"/>
<gene>
    <name evidence="6" type="ORF">I540_0062</name>
</gene>
<feature type="domain" description="Carboxylesterase type B" evidence="5">
    <location>
        <begin position="3"/>
        <end position="238"/>
    </location>
</feature>
<evidence type="ECO:0000256" key="2">
    <source>
        <dbReference type="ARBA" id="ARBA00022801"/>
    </source>
</evidence>
<reference evidence="6 7" key="1">
    <citation type="submission" date="2013-12" db="EMBL/GenBank/DDBJ databases">
        <authorList>
            <person name="Zelazny A."/>
            <person name="Olivier K."/>
            <person name="Holland S."/>
            <person name="Lenaerts A."/>
            <person name="Ordway D."/>
            <person name="DeGroote M.A."/>
            <person name="Parker T."/>
            <person name="Sizemore C."/>
            <person name="Tallon L.J."/>
            <person name="Sadzewicz L.K."/>
            <person name="Sengamalay N."/>
            <person name="Fraser C.M."/>
            <person name="Hine E."/>
            <person name="Shefchek K.A."/>
            <person name="Das S.P."/>
            <person name="Tettelin H."/>
        </authorList>
    </citation>
    <scope>NUCLEOTIDE SEQUENCE [LARGE SCALE GENOMIC DNA]</scope>
    <source>
        <strain evidence="6 7">1513</strain>
    </source>
</reference>
<dbReference type="PROSITE" id="PS00122">
    <property type="entry name" value="CARBOXYLESTERASE_B_1"/>
    <property type="match status" value="1"/>
</dbReference>
<protein>
    <recommendedName>
        <fullName evidence="3">Carboxylic ester hydrolase</fullName>
        <ecNumber evidence="3">3.1.1.-</ecNumber>
    </recommendedName>
</protein>
<dbReference type="InterPro" id="IPR029058">
    <property type="entry name" value="AB_hydrolase_fold"/>
</dbReference>
<dbReference type="Gene3D" id="3.40.50.1820">
    <property type="entry name" value="alpha/beta hydrolase"/>
    <property type="match status" value="1"/>
</dbReference>
<dbReference type="EMBL" id="JAOJ01000001">
    <property type="protein sequence ID" value="EUA74342.1"/>
    <property type="molecule type" value="Genomic_DNA"/>
</dbReference>
<keyword evidence="2 3" id="KW-0378">Hydrolase</keyword>
<evidence type="ECO:0000313" key="6">
    <source>
        <dbReference type="EMBL" id="EUA74342.1"/>
    </source>
</evidence>
<dbReference type="InterPro" id="IPR019826">
    <property type="entry name" value="Carboxylesterase_B_AS"/>
</dbReference>
<evidence type="ECO:0000256" key="3">
    <source>
        <dbReference type="RuleBase" id="RU361235"/>
    </source>
</evidence>
<organism evidence="6 7">
    <name type="scientific">Mycobacteroides abscessus subsp. bolletii 1513</name>
    <dbReference type="NCBI Taxonomy" id="1299321"/>
    <lineage>
        <taxon>Bacteria</taxon>
        <taxon>Bacillati</taxon>
        <taxon>Actinomycetota</taxon>
        <taxon>Actinomycetes</taxon>
        <taxon>Mycobacteriales</taxon>
        <taxon>Mycobacteriaceae</taxon>
        <taxon>Mycobacteroides</taxon>
        <taxon>Mycobacteroides abscessus</taxon>
    </lineage>
</organism>